<dbReference type="Proteomes" id="UP000626109">
    <property type="component" value="Unassembled WGS sequence"/>
</dbReference>
<evidence type="ECO:0000256" key="4">
    <source>
        <dbReference type="SAM" id="MobiDB-lite"/>
    </source>
</evidence>
<dbReference type="InterPro" id="IPR013766">
    <property type="entry name" value="Thioredoxin_domain"/>
</dbReference>
<evidence type="ECO:0000256" key="1">
    <source>
        <dbReference type="ARBA" id="ARBA00022448"/>
    </source>
</evidence>
<reference evidence="7" key="1">
    <citation type="submission" date="2021-02" db="EMBL/GenBank/DDBJ databases">
        <authorList>
            <person name="Dougan E. K."/>
            <person name="Rhodes N."/>
            <person name="Thang M."/>
            <person name="Chan C."/>
        </authorList>
    </citation>
    <scope>NUCLEOTIDE SEQUENCE</scope>
</reference>
<comment type="caution">
    <text evidence="7">The sequence shown here is derived from an EMBL/GenBank/DDBJ whole genome shotgun (WGS) entry which is preliminary data.</text>
</comment>
<dbReference type="PANTHER" id="PTHR45663">
    <property type="entry name" value="GEO12009P1"/>
    <property type="match status" value="1"/>
</dbReference>
<dbReference type="AlphaFoldDB" id="A0A813IN03"/>
<dbReference type="CDD" id="cd02947">
    <property type="entry name" value="TRX_family"/>
    <property type="match status" value="1"/>
</dbReference>
<dbReference type="InterPro" id="IPR036249">
    <property type="entry name" value="Thioredoxin-like_sf"/>
</dbReference>
<dbReference type="OrthoDB" id="2121326at2759"/>
<feature type="region of interest" description="Disordered" evidence="4">
    <location>
        <begin position="124"/>
        <end position="170"/>
    </location>
</feature>
<dbReference type="Pfam" id="PF00085">
    <property type="entry name" value="Thioredoxin"/>
    <property type="match status" value="1"/>
</dbReference>
<dbReference type="OMA" id="PPHENDN"/>
<evidence type="ECO:0000313" key="6">
    <source>
        <dbReference type="EMBL" id="CAE8588024.1"/>
    </source>
</evidence>
<dbReference type="SUPFAM" id="SSF52833">
    <property type="entry name" value="Thioredoxin-like"/>
    <property type="match status" value="1"/>
</dbReference>
<dbReference type="EMBL" id="CAJNNW010011030">
    <property type="protein sequence ID" value="CAE8652684.1"/>
    <property type="molecule type" value="Genomic_DNA"/>
</dbReference>
<keyword evidence="3" id="KW-1015">Disulfide bond</keyword>
<evidence type="ECO:0000313" key="9">
    <source>
        <dbReference type="Proteomes" id="UP000654075"/>
    </source>
</evidence>
<dbReference type="Gene3D" id="3.40.30.10">
    <property type="entry name" value="Glutaredoxin"/>
    <property type="match status" value="1"/>
</dbReference>
<feature type="compositionally biased region" description="Low complexity" evidence="4">
    <location>
        <begin position="146"/>
        <end position="166"/>
    </location>
</feature>
<evidence type="ECO:0000313" key="7">
    <source>
        <dbReference type="EMBL" id="CAE8652684.1"/>
    </source>
</evidence>
<feature type="domain" description="Thioredoxin" evidence="5">
    <location>
        <begin position="218"/>
        <end position="333"/>
    </location>
</feature>
<proteinExistence type="predicted"/>
<evidence type="ECO:0000256" key="3">
    <source>
        <dbReference type="ARBA" id="ARBA00023157"/>
    </source>
</evidence>
<evidence type="ECO:0000259" key="5">
    <source>
        <dbReference type="PROSITE" id="PS51352"/>
    </source>
</evidence>
<accession>A0A813IN03</accession>
<dbReference type="InterPro" id="IPR017937">
    <property type="entry name" value="Thioredoxin_CS"/>
</dbReference>
<protein>
    <recommendedName>
        <fullName evidence="5">Thioredoxin domain-containing protein</fullName>
    </recommendedName>
</protein>
<keyword evidence="1" id="KW-0813">Transport</keyword>
<keyword evidence="2" id="KW-0249">Electron transport</keyword>
<dbReference type="GO" id="GO:0005737">
    <property type="term" value="C:cytoplasm"/>
    <property type="evidence" value="ECO:0007669"/>
    <property type="project" value="TreeGrafter"/>
</dbReference>
<dbReference type="PROSITE" id="PS51352">
    <property type="entry name" value="THIOREDOXIN_2"/>
    <property type="match status" value="1"/>
</dbReference>
<keyword evidence="9" id="KW-1185">Reference proteome</keyword>
<dbReference type="PANTHER" id="PTHR45663:SF11">
    <property type="entry name" value="GEO12009P1"/>
    <property type="match status" value="1"/>
</dbReference>
<dbReference type="Proteomes" id="UP000654075">
    <property type="component" value="Unassembled WGS sequence"/>
</dbReference>
<feature type="compositionally biased region" description="Low complexity" evidence="4">
    <location>
        <begin position="128"/>
        <end position="137"/>
    </location>
</feature>
<dbReference type="EMBL" id="CAJNNV010002896">
    <property type="protein sequence ID" value="CAE8588024.1"/>
    <property type="molecule type" value="Genomic_DNA"/>
</dbReference>
<sequence length="333" mass="35576">MSTMRPSWPRQRRTRWRNSGVATAAAMLAATSAGASLLFAGLQTGPNRKLFGGLLGFQDVGPSLRGAACSLAATDKDAEILAEIQSMRAREIKQELQAAGIPAADLFEKGDLVERLFRWRTEPRDSCGPAASAGPAEESGEEGEALESAAASVTDASDPSSSSSESQRNSILEKCRAMRVFELRTQLGTRGISWADALEKEELVQRLAEVLTREAAFSKSGRMQPGVVAQLTGAQLAEELEDASTPLLLDVFATWCGPCKMMAPHLEAAARSLGQKVRVAKLDSDLEPAMASRLRANALPTVILFDRTGKEVARQEGAMMEAQLLKMVSAAGV</sequence>
<dbReference type="GO" id="GO:0015035">
    <property type="term" value="F:protein-disulfide reductase activity"/>
    <property type="evidence" value="ECO:0007669"/>
    <property type="project" value="TreeGrafter"/>
</dbReference>
<organism evidence="7 8">
    <name type="scientific">Polarella glacialis</name>
    <name type="common">Dinoflagellate</name>
    <dbReference type="NCBI Taxonomy" id="89957"/>
    <lineage>
        <taxon>Eukaryota</taxon>
        <taxon>Sar</taxon>
        <taxon>Alveolata</taxon>
        <taxon>Dinophyceae</taxon>
        <taxon>Suessiales</taxon>
        <taxon>Suessiaceae</taxon>
        <taxon>Polarella</taxon>
    </lineage>
</organism>
<name>A0A813IN03_POLGL</name>
<gene>
    <name evidence="6" type="ORF">PGLA1383_LOCUS6843</name>
    <name evidence="7" type="ORF">PGLA2088_LOCUS9887</name>
</gene>
<dbReference type="PROSITE" id="PS00194">
    <property type="entry name" value="THIOREDOXIN_1"/>
    <property type="match status" value="1"/>
</dbReference>
<evidence type="ECO:0000313" key="8">
    <source>
        <dbReference type="Proteomes" id="UP000626109"/>
    </source>
</evidence>
<evidence type="ECO:0000256" key="2">
    <source>
        <dbReference type="ARBA" id="ARBA00022982"/>
    </source>
</evidence>